<dbReference type="Proteomes" id="UP000298517">
    <property type="component" value="Unassembled WGS sequence"/>
</dbReference>
<sequence length="119" mass="12520">MALTMSLLLVQFSSCSKSDDEGGYGSTSSGTLKAKVDDTSYKSMKISSSANVADARPGENLIIITLNNNGKAFAIKLFGYRGTGTYEITGANMAATNSASYTELNVNLDNPAASTTEIW</sequence>
<keyword evidence="2" id="KW-1185">Reference proteome</keyword>
<evidence type="ECO:0000313" key="2">
    <source>
        <dbReference type="Proteomes" id="UP000298517"/>
    </source>
</evidence>
<dbReference type="AlphaFoldDB" id="A0A4Y8ASE8"/>
<name>A0A4Y8ASE8_9FLAO</name>
<organism evidence="1 2">
    <name type="scientific">Gramella jeungdoensis</name>
    <dbReference type="NCBI Taxonomy" id="708091"/>
    <lineage>
        <taxon>Bacteria</taxon>
        <taxon>Pseudomonadati</taxon>
        <taxon>Bacteroidota</taxon>
        <taxon>Flavobacteriia</taxon>
        <taxon>Flavobacteriales</taxon>
        <taxon>Flavobacteriaceae</taxon>
        <taxon>Christiangramia</taxon>
    </lineage>
</organism>
<dbReference type="OrthoDB" id="824283at2"/>
<evidence type="ECO:0000313" key="1">
    <source>
        <dbReference type="EMBL" id="TEW74094.1"/>
    </source>
</evidence>
<dbReference type="EMBL" id="SNQI01000003">
    <property type="protein sequence ID" value="TEW74094.1"/>
    <property type="molecule type" value="Genomic_DNA"/>
</dbReference>
<comment type="caution">
    <text evidence="1">The sequence shown here is derived from an EMBL/GenBank/DDBJ whole genome shotgun (WGS) entry which is preliminary data.</text>
</comment>
<protein>
    <submittedName>
        <fullName evidence="1">Uncharacterized protein</fullName>
    </submittedName>
</protein>
<reference evidence="1 2" key="1">
    <citation type="journal article" date="2011" name="J. Microbiol.">
        <title>Gramella jeungdoensis sp. nov., isolated from a solar saltern in Korea.</title>
        <authorList>
            <person name="Joung Y."/>
            <person name="Kim H."/>
            <person name="Jang T."/>
            <person name="Ahn T.S."/>
            <person name="Joh K."/>
        </authorList>
    </citation>
    <scope>NUCLEOTIDE SEQUENCE [LARGE SCALE GENOMIC DNA]</scope>
    <source>
        <strain evidence="1 2">KCTC 23123</strain>
    </source>
</reference>
<dbReference type="RefSeq" id="WP_134248492.1">
    <property type="nucleotide sequence ID" value="NZ_SNQI01000003.1"/>
</dbReference>
<proteinExistence type="predicted"/>
<accession>A0A4Y8ASE8</accession>
<gene>
    <name evidence="1" type="ORF">E2488_11525</name>
</gene>